<dbReference type="SUPFAM" id="SSF55729">
    <property type="entry name" value="Acyl-CoA N-acyltransferases (Nat)"/>
    <property type="match status" value="1"/>
</dbReference>
<dbReference type="PROSITE" id="PS51186">
    <property type="entry name" value="GNAT"/>
    <property type="match status" value="1"/>
</dbReference>
<keyword evidence="2" id="KW-0808">Transferase</keyword>
<comment type="caution">
    <text evidence="2">The sequence shown here is derived from an EMBL/GenBank/DDBJ whole genome shotgun (WGS) entry which is preliminary data.</text>
</comment>
<protein>
    <submittedName>
        <fullName evidence="2">GNAT family N-acetyltransferase</fullName>
    </submittedName>
</protein>
<dbReference type="Gene3D" id="3.40.630.30">
    <property type="match status" value="1"/>
</dbReference>
<dbReference type="PANTHER" id="PTHR47237">
    <property type="entry name" value="SLL0310 PROTEIN"/>
    <property type="match status" value="1"/>
</dbReference>
<dbReference type="InterPro" id="IPR016181">
    <property type="entry name" value="Acyl_CoA_acyltransferase"/>
</dbReference>
<keyword evidence="3" id="KW-1185">Reference proteome</keyword>
<reference evidence="2 3" key="1">
    <citation type="submission" date="2016-09" db="EMBL/GenBank/DDBJ databases">
        <title>Rhizobium oryziradicis sp. nov., isolated from the root of rice.</title>
        <authorList>
            <person name="Zhao J."/>
            <person name="Zhang X."/>
        </authorList>
    </citation>
    <scope>NUCLEOTIDE SEQUENCE [LARGE SCALE GENOMIC DNA]</scope>
    <source>
        <strain evidence="2 3">N19</strain>
    </source>
</reference>
<dbReference type="EMBL" id="MKIM01000029">
    <property type="protein sequence ID" value="OLP43011.1"/>
    <property type="molecule type" value="Genomic_DNA"/>
</dbReference>
<dbReference type="CDD" id="cd04301">
    <property type="entry name" value="NAT_SF"/>
    <property type="match status" value="1"/>
</dbReference>
<dbReference type="Pfam" id="PF13508">
    <property type="entry name" value="Acetyltransf_7"/>
    <property type="match status" value="1"/>
</dbReference>
<dbReference type="Proteomes" id="UP000186894">
    <property type="component" value="Unassembled WGS sequence"/>
</dbReference>
<dbReference type="PANTHER" id="PTHR47237:SF2">
    <property type="entry name" value="BLL4206 PROTEIN"/>
    <property type="match status" value="1"/>
</dbReference>
<dbReference type="Pfam" id="PF18014">
    <property type="entry name" value="Acetyltransf_18"/>
    <property type="match status" value="1"/>
</dbReference>
<feature type="domain" description="N-acetyltransferase" evidence="1">
    <location>
        <begin position="12"/>
        <end position="147"/>
    </location>
</feature>
<gene>
    <name evidence="2" type="ORF">BJF95_13885</name>
</gene>
<name>A0A1Q8ZM80_9HYPH</name>
<dbReference type="InterPro" id="IPR052729">
    <property type="entry name" value="Acyl/Acetyltrans_Enzymes"/>
</dbReference>
<evidence type="ECO:0000313" key="2">
    <source>
        <dbReference type="EMBL" id="OLP43011.1"/>
    </source>
</evidence>
<evidence type="ECO:0000313" key="3">
    <source>
        <dbReference type="Proteomes" id="UP000186894"/>
    </source>
</evidence>
<dbReference type="InterPro" id="IPR041496">
    <property type="entry name" value="YitH/HolE_GNAT"/>
</dbReference>
<dbReference type="GO" id="GO:0016747">
    <property type="term" value="F:acyltransferase activity, transferring groups other than amino-acyl groups"/>
    <property type="evidence" value="ECO:0007669"/>
    <property type="project" value="InterPro"/>
</dbReference>
<dbReference type="STRING" id="1867956.BJF95_13885"/>
<dbReference type="AlphaFoldDB" id="A0A1Q8ZM80"/>
<dbReference type="Gene3D" id="3.40.630.90">
    <property type="match status" value="1"/>
</dbReference>
<accession>A0A1Q8ZM80</accession>
<dbReference type="InterPro" id="IPR000182">
    <property type="entry name" value="GNAT_dom"/>
</dbReference>
<sequence length="286" mass="31951">MNYDDTTILDEISLVKLDRRHLQGGLKLSQEFSWPYRLEDWAFALEVGDGVVLERNGEVLGTALWWCYGQDYATAGMIIVTEKAQGGGNGSRLFDALLQATRGRNVLLNATEEGLPLYLRRGFERWGMVHQHQCLLNEEYTPKHRDDIRDAVARDFDSIQALDHRAIGMPRGTLVKALLNVGDAIVLERDGQISGFSIRRRFGRGYVVGPVAADNIEDAKCLIEAQLAKLTGEFVRIDVYAEDGLSEWLEERGLKQVSEAISMVKGVRPAPIAPTHMYAVANQSFS</sequence>
<evidence type="ECO:0000259" key="1">
    <source>
        <dbReference type="PROSITE" id="PS51186"/>
    </source>
</evidence>
<proteinExistence type="predicted"/>
<dbReference type="RefSeq" id="WP_075641219.1">
    <property type="nucleotide sequence ID" value="NZ_MKIM01000029.1"/>
</dbReference>
<dbReference type="OrthoDB" id="8453373at2"/>
<organism evidence="2 3">
    <name type="scientific">Rhizobium oryziradicis</name>
    <dbReference type="NCBI Taxonomy" id="1867956"/>
    <lineage>
        <taxon>Bacteria</taxon>
        <taxon>Pseudomonadati</taxon>
        <taxon>Pseudomonadota</taxon>
        <taxon>Alphaproteobacteria</taxon>
        <taxon>Hyphomicrobiales</taxon>
        <taxon>Rhizobiaceae</taxon>
        <taxon>Rhizobium/Agrobacterium group</taxon>
        <taxon>Rhizobium</taxon>
    </lineage>
</organism>